<reference evidence="7" key="1">
    <citation type="journal article" date="2015" name="Proc. Natl. Acad. Sci. U.S.A.">
        <title>Networks of energetic and metabolic interactions define dynamics in microbial communities.</title>
        <authorList>
            <person name="Embree M."/>
            <person name="Liu J.K."/>
            <person name="Al-Bassam M.M."/>
            <person name="Zengler K."/>
        </authorList>
    </citation>
    <scope>NUCLEOTIDE SEQUENCE</scope>
</reference>
<dbReference type="GO" id="GO:0002181">
    <property type="term" value="P:cytoplasmic translation"/>
    <property type="evidence" value="ECO:0007669"/>
    <property type="project" value="TreeGrafter"/>
</dbReference>
<dbReference type="PIRSF" id="PIRSF002162">
    <property type="entry name" value="Ribosomal_L6"/>
    <property type="match status" value="1"/>
</dbReference>
<gene>
    <name evidence="7" type="ORF">ASZ90_007438</name>
</gene>
<feature type="domain" description="Large ribosomal subunit protein uL6 alpha-beta" evidence="6">
    <location>
        <begin position="11"/>
        <end position="82"/>
    </location>
</feature>
<evidence type="ECO:0000256" key="1">
    <source>
        <dbReference type="ARBA" id="ARBA00009356"/>
    </source>
</evidence>
<keyword evidence="4 7" id="KW-0689">Ribosomal protein</keyword>
<dbReference type="InterPro" id="IPR002358">
    <property type="entry name" value="Ribosomal_uL6_CS"/>
</dbReference>
<evidence type="ECO:0000313" key="7">
    <source>
        <dbReference type="EMBL" id="KUG22746.1"/>
    </source>
</evidence>
<dbReference type="PRINTS" id="PR00059">
    <property type="entry name" value="RIBOSOMALL6"/>
</dbReference>
<name>A0A0W8FP99_9ZZZZ</name>
<evidence type="ECO:0000256" key="3">
    <source>
        <dbReference type="ARBA" id="ARBA00022884"/>
    </source>
</evidence>
<dbReference type="NCBIfam" id="TIGR03654">
    <property type="entry name" value="L6_bact"/>
    <property type="match status" value="1"/>
</dbReference>
<accession>A0A0W8FP99</accession>
<dbReference type="InterPro" id="IPR000702">
    <property type="entry name" value="Ribosomal_uL6-like"/>
</dbReference>
<dbReference type="PROSITE" id="PS00525">
    <property type="entry name" value="RIBOSOMAL_L6_1"/>
    <property type="match status" value="1"/>
</dbReference>
<dbReference type="InterPro" id="IPR036789">
    <property type="entry name" value="Ribosomal_uL6-like_a/b-dom_sf"/>
</dbReference>
<dbReference type="InterPro" id="IPR020040">
    <property type="entry name" value="Ribosomal_uL6_a/b-dom"/>
</dbReference>
<sequence>MSRIGKKPVTFPKNVKISQNADIVKVEGPKGTLSSKLPEGITLKIDEGNIVLERKSDEISARAYHGLARTLIGNMVQGVSTGFEKKLEISGVGYRAELSGNNIKFVLGFSSPVEYSIPKGIDIKLDKQVNIVVSGIDKQLVGRVAAEIRSLKKPEPYKGKGIKYADEYIKRKAGKSAERA</sequence>
<dbReference type="SUPFAM" id="SSF56053">
    <property type="entry name" value="Ribosomal protein L6"/>
    <property type="match status" value="2"/>
</dbReference>
<dbReference type="HAMAP" id="MF_01365_B">
    <property type="entry name" value="Ribosomal_uL6_B"/>
    <property type="match status" value="1"/>
</dbReference>
<evidence type="ECO:0000256" key="5">
    <source>
        <dbReference type="ARBA" id="ARBA00023274"/>
    </source>
</evidence>
<protein>
    <submittedName>
        <fullName evidence="7">Lsu ribosomal protein l6p (L9e)</fullName>
    </submittedName>
</protein>
<dbReference type="PANTHER" id="PTHR11655">
    <property type="entry name" value="60S/50S RIBOSOMAL PROTEIN L6/L9"/>
    <property type="match status" value="1"/>
</dbReference>
<dbReference type="AlphaFoldDB" id="A0A0W8FP99"/>
<comment type="similarity">
    <text evidence="1">Belongs to the universal ribosomal protein uL6 family.</text>
</comment>
<feature type="domain" description="Large ribosomal subunit protein uL6 alpha-beta" evidence="6">
    <location>
        <begin position="91"/>
        <end position="164"/>
    </location>
</feature>
<evidence type="ECO:0000256" key="2">
    <source>
        <dbReference type="ARBA" id="ARBA00022730"/>
    </source>
</evidence>
<keyword evidence="3" id="KW-0694">RNA-binding</keyword>
<keyword evidence="2" id="KW-0699">rRNA-binding</keyword>
<dbReference type="EMBL" id="LNQE01000941">
    <property type="protein sequence ID" value="KUG22746.1"/>
    <property type="molecule type" value="Genomic_DNA"/>
</dbReference>
<comment type="caution">
    <text evidence="7">The sequence shown here is derived from an EMBL/GenBank/DDBJ whole genome shotgun (WGS) entry which is preliminary data.</text>
</comment>
<dbReference type="FunFam" id="3.90.930.12:FF:000001">
    <property type="entry name" value="50S ribosomal protein L6"/>
    <property type="match status" value="1"/>
</dbReference>
<dbReference type="Gene3D" id="3.90.930.12">
    <property type="entry name" value="Ribosomal protein L6, alpha-beta domain"/>
    <property type="match status" value="2"/>
</dbReference>
<dbReference type="PANTHER" id="PTHR11655:SF14">
    <property type="entry name" value="LARGE RIBOSOMAL SUBUNIT PROTEIN UL6M"/>
    <property type="match status" value="1"/>
</dbReference>
<dbReference type="Pfam" id="PF00347">
    <property type="entry name" value="Ribosomal_L6"/>
    <property type="match status" value="2"/>
</dbReference>
<proteinExistence type="inferred from homology"/>
<dbReference type="InterPro" id="IPR019906">
    <property type="entry name" value="Ribosomal_uL6_bac-type"/>
</dbReference>
<keyword evidence="5" id="KW-0687">Ribonucleoprotein</keyword>
<organism evidence="7">
    <name type="scientific">hydrocarbon metagenome</name>
    <dbReference type="NCBI Taxonomy" id="938273"/>
    <lineage>
        <taxon>unclassified sequences</taxon>
        <taxon>metagenomes</taxon>
        <taxon>ecological metagenomes</taxon>
    </lineage>
</organism>
<evidence type="ECO:0000259" key="6">
    <source>
        <dbReference type="Pfam" id="PF00347"/>
    </source>
</evidence>
<dbReference type="FunFam" id="3.90.930.12:FF:000002">
    <property type="entry name" value="50S ribosomal protein L6"/>
    <property type="match status" value="1"/>
</dbReference>
<dbReference type="GO" id="GO:0019843">
    <property type="term" value="F:rRNA binding"/>
    <property type="evidence" value="ECO:0007669"/>
    <property type="project" value="UniProtKB-KW"/>
</dbReference>
<dbReference type="GO" id="GO:0022625">
    <property type="term" value="C:cytosolic large ribosomal subunit"/>
    <property type="evidence" value="ECO:0007669"/>
    <property type="project" value="TreeGrafter"/>
</dbReference>
<dbReference type="GO" id="GO:0003735">
    <property type="term" value="F:structural constituent of ribosome"/>
    <property type="evidence" value="ECO:0007669"/>
    <property type="project" value="InterPro"/>
</dbReference>
<evidence type="ECO:0000256" key="4">
    <source>
        <dbReference type="ARBA" id="ARBA00022980"/>
    </source>
</evidence>